<proteinExistence type="predicted"/>
<dbReference type="Gene3D" id="3.40.50.150">
    <property type="entry name" value="Vaccinia Virus protein VP39"/>
    <property type="match status" value="1"/>
</dbReference>
<reference evidence="1" key="1">
    <citation type="journal article" date="2014" name="Int. J. Syst. Evol. Microbiol.">
        <title>Complete genome sequence of Corynebacterium casei LMG S-19264T (=DSM 44701T), isolated from a smear-ripened cheese.</title>
        <authorList>
            <consortium name="US DOE Joint Genome Institute (JGI-PGF)"/>
            <person name="Walter F."/>
            <person name="Albersmeier A."/>
            <person name="Kalinowski J."/>
            <person name="Ruckert C."/>
        </authorList>
    </citation>
    <scope>NUCLEOTIDE SEQUENCE</scope>
    <source>
        <strain evidence="1">KCTC 12870</strain>
    </source>
</reference>
<keyword evidence="2" id="KW-1185">Reference proteome</keyword>
<organism evidence="1 2">
    <name type="scientific">Cerasicoccus arenae</name>
    <dbReference type="NCBI Taxonomy" id="424488"/>
    <lineage>
        <taxon>Bacteria</taxon>
        <taxon>Pseudomonadati</taxon>
        <taxon>Verrucomicrobiota</taxon>
        <taxon>Opitutia</taxon>
        <taxon>Puniceicoccales</taxon>
        <taxon>Cerasicoccaceae</taxon>
        <taxon>Cerasicoccus</taxon>
    </lineage>
</organism>
<reference evidence="1" key="2">
    <citation type="submission" date="2020-09" db="EMBL/GenBank/DDBJ databases">
        <authorList>
            <person name="Sun Q."/>
            <person name="Kim S."/>
        </authorList>
    </citation>
    <scope>NUCLEOTIDE SEQUENCE</scope>
    <source>
        <strain evidence="1">KCTC 12870</strain>
    </source>
</reference>
<dbReference type="AlphaFoldDB" id="A0A8J3DF36"/>
<dbReference type="Proteomes" id="UP000642829">
    <property type="component" value="Unassembled WGS sequence"/>
</dbReference>
<protein>
    <recommendedName>
        <fullName evidence="3">Class I SAM-dependent methyltransferase</fullName>
    </recommendedName>
</protein>
<name>A0A8J3DF36_9BACT</name>
<evidence type="ECO:0008006" key="3">
    <source>
        <dbReference type="Google" id="ProtNLM"/>
    </source>
</evidence>
<evidence type="ECO:0000313" key="1">
    <source>
        <dbReference type="EMBL" id="GHB92618.1"/>
    </source>
</evidence>
<sequence>MSNFIAIFRARWRKLHENVANLQRSNEELTARVGQLSHCINAITGNPEYVSGLDTGFNGQVIRKQVLESLHEMISFQTVLETGTFTGNTSGYLAEVTGAPIYTAEVNLNFHNVSKSRLRKFPNIHFFNTDSRLFLRSLIGNQDINFPIFIYLDAHWLKDLPLREELALVCQNWPKSVVLVDDFAVPSDPDYGYDDYGPDKVLNVDHIRDEMKKYGLSAFFPNKKASEETGARRGYIVLASDAELIAKIEQCPLLDKHNL</sequence>
<dbReference type="SUPFAM" id="SSF53335">
    <property type="entry name" value="S-adenosyl-L-methionine-dependent methyltransferases"/>
    <property type="match status" value="1"/>
</dbReference>
<comment type="caution">
    <text evidence="1">The sequence shown here is derived from an EMBL/GenBank/DDBJ whole genome shotgun (WGS) entry which is preliminary data.</text>
</comment>
<gene>
    <name evidence="1" type="ORF">GCM10007047_04750</name>
</gene>
<dbReference type="EMBL" id="BMXG01000002">
    <property type="protein sequence ID" value="GHB92618.1"/>
    <property type="molecule type" value="Genomic_DNA"/>
</dbReference>
<accession>A0A8J3DF36</accession>
<evidence type="ECO:0000313" key="2">
    <source>
        <dbReference type="Proteomes" id="UP000642829"/>
    </source>
</evidence>
<dbReference type="RefSeq" id="WP_189511476.1">
    <property type="nucleotide sequence ID" value="NZ_BMXG01000002.1"/>
</dbReference>
<dbReference type="InterPro" id="IPR029063">
    <property type="entry name" value="SAM-dependent_MTases_sf"/>
</dbReference>